<evidence type="ECO:0000313" key="4">
    <source>
        <dbReference type="Proteomes" id="UP001141434"/>
    </source>
</evidence>
<sequence length="231" mass="26122">MRVPILASLFAIFIAIAHGADDTPDVPEGYDVFIPEWEVEVHPGGPTEILNGTVEEVYAQLLKLNPNYAIEFGMPLDDLEPENVDPEERDLEERDTDDNMDTAANFRGSKYKCARKVPRRDRASTKAIRNGIRYLRRLKGRPHSAAGPRKCGRAKKPKTLHSYRDIADGAQRVVEKCSKGVRWRARLSIRDIGVWLWRKPHAKVIPAWRGQSTCTVSQPSPIPGSERIKPY</sequence>
<dbReference type="PANTHER" id="PTHR35605">
    <property type="entry name" value="ECP2 EFFECTOR PROTEIN DOMAIN-CONTAINING PROTEIN-RELATED"/>
    <property type="match status" value="1"/>
</dbReference>
<reference evidence="3" key="1">
    <citation type="submission" date="2022-11" db="EMBL/GenBank/DDBJ databases">
        <authorList>
            <person name="Petersen C."/>
        </authorList>
    </citation>
    <scope>NUCLEOTIDE SEQUENCE</scope>
    <source>
        <strain evidence="3">IBT 34128</strain>
    </source>
</reference>
<name>A0A9W9KQ65_9EURO</name>
<dbReference type="PANTHER" id="PTHR35605:SF1">
    <property type="entry name" value="ECP2 EFFECTOR PROTEIN DOMAIN-CONTAINING PROTEIN-RELATED"/>
    <property type="match status" value="1"/>
</dbReference>
<reference evidence="3" key="2">
    <citation type="journal article" date="2023" name="IMA Fungus">
        <title>Comparative genomic study of the Penicillium genus elucidates a diverse pangenome and 15 lateral gene transfer events.</title>
        <authorList>
            <person name="Petersen C."/>
            <person name="Sorensen T."/>
            <person name="Nielsen M.R."/>
            <person name="Sondergaard T.E."/>
            <person name="Sorensen J.L."/>
            <person name="Fitzpatrick D.A."/>
            <person name="Frisvad J.C."/>
            <person name="Nielsen K.L."/>
        </authorList>
    </citation>
    <scope>NUCLEOTIDE SEQUENCE</scope>
    <source>
        <strain evidence="3">IBT 34128</strain>
    </source>
</reference>
<organism evidence="3 4">
    <name type="scientific">Penicillium alfredii</name>
    <dbReference type="NCBI Taxonomy" id="1506179"/>
    <lineage>
        <taxon>Eukaryota</taxon>
        <taxon>Fungi</taxon>
        <taxon>Dikarya</taxon>
        <taxon>Ascomycota</taxon>
        <taxon>Pezizomycotina</taxon>
        <taxon>Eurotiomycetes</taxon>
        <taxon>Eurotiomycetidae</taxon>
        <taxon>Eurotiales</taxon>
        <taxon>Aspergillaceae</taxon>
        <taxon>Penicillium</taxon>
    </lineage>
</organism>
<evidence type="ECO:0000313" key="3">
    <source>
        <dbReference type="EMBL" id="KAJ5115169.1"/>
    </source>
</evidence>
<accession>A0A9W9KQ65</accession>
<dbReference type="GeneID" id="81390679"/>
<dbReference type="OrthoDB" id="3552888at2759"/>
<gene>
    <name evidence="3" type="ORF">NUU61_000928</name>
</gene>
<feature type="signal peptide" evidence="2">
    <location>
        <begin position="1"/>
        <end position="19"/>
    </location>
</feature>
<comment type="caution">
    <text evidence="3">The sequence shown here is derived from an EMBL/GenBank/DDBJ whole genome shotgun (WGS) entry which is preliminary data.</text>
</comment>
<proteinExistence type="predicted"/>
<feature type="chain" id="PRO_5040930245" evidence="2">
    <location>
        <begin position="20"/>
        <end position="231"/>
    </location>
</feature>
<dbReference type="RefSeq" id="XP_056516361.1">
    <property type="nucleotide sequence ID" value="XM_056651511.1"/>
</dbReference>
<evidence type="ECO:0000256" key="2">
    <source>
        <dbReference type="SAM" id="SignalP"/>
    </source>
</evidence>
<feature type="compositionally biased region" description="Acidic residues" evidence="1">
    <location>
        <begin position="77"/>
        <end position="100"/>
    </location>
</feature>
<dbReference type="AlphaFoldDB" id="A0A9W9KQ65"/>
<dbReference type="EMBL" id="JAPMSZ010000001">
    <property type="protein sequence ID" value="KAJ5115169.1"/>
    <property type="molecule type" value="Genomic_DNA"/>
</dbReference>
<protein>
    <submittedName>
        <fullName evidence="3">Uncharacterized protein</fullName>
    </submittedName>
</protein>
<feature type="region of interest" description="Disordered" evidence="1">
    <location>
        <begin position="76"/>
        <end position="104"/>
    </location>
</feature>
<evidence type="ECO:0000256" key="1">
    <source>
        <dbReference type="SAM" id="MobiDB-lite"/>
    </source>
</evidence>
<keyword evidence="4" id="KW-1185">Reference proteome</keyword>
<keyword evidence="2" id="KW-0732">Signal</keyword>
<dbReference type="Proteomes" id="UP001141434">
    <property type="component" value="Unassembled WGS sequence"/>
</dbReference>